<sequence length="91" mass="10477">MQQRHAHDIPRIEQEDPLRPAWEHHATAEHVGDAKPTRRRGGSEERYGEQGRQALLEFRRTYNSTWLIERLGFRPPGAVRQDQLSPAALAA</sequence>
<dbReference type="HOGENOM" id="CLU_2425026_0_0_5"/>
<gene>
    <name evidence="2" type="ORF">HMPREF0731_3076</name>
</gene>
<feature type="region of interest" description="Disordered" evidence="1">
    <location>
        <begin position="1"/>
        <end position="49"/>
    </location>
</feature>
<dbReference type="EMBL" id="ADVL01000642">
    <property type="protein sequence ID" value="EFH10691.1"/>
    <property type="molecule type" value="Genomic_DNA"/>
</dbReference>
<organism evidence="2 3">
    <name type="scientific">Pseudoroseomonas cervicalis ATCC 49957</name>
    <dbReference type="NCBI Taxonomy" id="525371"/>
    <lineage>
        <taxon>Bacteria</taxon>
        <taxon>Pseudomonadati</taxon>
        <taxon>Pseudomonadota</taxon>
        <taxon>Alphaproteobacteria</taxon>
        <taxon>Acetobacterales</taxon>
        <taxon>Roseomonadaceae</taxon>
        <taxon>Roseomonas</taxon>
    </lineage>
</organism>
<dbReference type="Proteomes" id="UP000005324">
    <property type="component" value="Unassembled WGS sequence"/>
</dbReference>
<proteinExistence type="predicted"/>
<accession>D5RPR4</accession>
<evidence type="ECO:0000313" key="3">
    <source>
        <dbReference type="Proteomes" id="UP000005324"/>
    </source>
</evidence>
<protein>
    <submittedName>
        <fullName evidence="2">Uncharacterized protein</fullName>
    </submittedName>
</protein>
<dbReference type="OrthoDB" id="7268960at2"/>
<evidence type="ECO:0000256" key="1">
    <source>
        <dbReference type="SAM" id="MobiDB-lite"/>
    </source>
</evidence>
<keyword evidence="3" id="KW-1185">Reference proteome</keyword>
<dbReference type="AlphaFoldDB" id="D5RPR4"/>
<reference evidence="2 3" key="1">
    <citation type="submission" date="2010-04" db="EMBL/GenBank/DDBJ databases">
        <authorList>
            <person name="Qin X."/>
            <person name="Bachman B."/>
            <person name="Battles P."/>
            <person name="Bell A."/>
            <person name="Bess C."/>
            <person name="Bickham C."/>
            <person name="Chaboub L."/>
            <person name="Chen D."/>
            <person name="Coyle M."/>
            <person name="Deiros D.R."/>
            <person name="Dinh H."/>
            <person name="Forbes L."/>
            <person name="Fowler G."/>
            <person name="Francisco L."/>
            <person name="Fu Q."/>
            <person name="Gubbala S."/>
            <person name="Hale W."/>
            <person name="Han Y."/>
            <person name="Hemphill L."/>
            <person name="Highlander S.K."/>
            <person name="Hirani K."/>
            <person name="Hogues M."/>
            <person name="Jackson L."/>
            <person name="Jakkamsetti A."/>
            <person name="Javaid M."/>
            <person name="Jiang H."/>
            <person name="Korchina V."/>
            <person name="Kovar C."/>
            <person name="Lara F."/>
            <person name="Lee S."/>
            <person name="Mata R."/>
            <person name="Mathew T."/>
            <person name="Moen C."/>
            <person name="Morales K."/>
            <person name="Munidasa M."/>
            <person name="Nazareth L."/>
            <person name="Ngo R."/>
            <person name="Nguyen L."/>
            <person name="Okwuonu G."/>
            <person name="Ongeri F."/>
            <person name="Patil S."/>
            <person name="Petrosino J."/>
            <person name="Pham C."/>
            <person name="Pham P."/>
            <person name="Pu L.-L."/>
            <person name="Puazo M."/>
            <person name="Raj R."/>
            <person name="Reid J."/>
            <person name="Rouhana J."/>
            <person name="Saada N."/>
            <person name="Shang Y."/>
            <person name="Simmons D."/>
            <person name="Thornton R."/>
            <person name="Warren J."/>
            <person name="Weissenberger G."/>
            <person name="Zhang J."/>
            <person name="Zhang L."/>
            <person name="Zhou C."/>
            <person name="Zhu D."/>
            <person name="Muzny D."/>
            <person name="Worley K."/>
            <person name="Gibbs R."/>
        </authorList>
    </citation>
    <scope>NUCLEOTIDE SEQUENCE [LARGE SCALE GENOMIC DNA]</scope>
    <source>
        <strain evidence="2 3">ATCC 49957</strain>
    </source>
</reference>
<evidence type="ECO:0000313" key="2">
    <source>
        <dbReference type="EMBL" id="EFH10691.1"/>
    </source>
</evidence>
<comment type="caution">
    <text evidence="2">The sequence shown here is derived from an EMBL/GenBank/DDBJ whole genome shotgun (WGS) entry which is preliminary data.</text>
</comment>
<name>D5RPR4_9PROT</name>